<proteinExistence type="predicted"/>
<dbReference type="SUPFAM" id="SSF51735">
    <property type="entry name" value="NAD(P)-binding Rossmann-fold domains"/>
    <property type="match status" value="1"/>
</dbReference>
<keyword evidence="5" id="KW-1185">Reference proteome</keyword>
<keyword evidence="1" id="KW-0560">Oxidoreductase</keyword>
<evidence type="ECO:0000313" key="4">
    <source>
        <dbReference type="EMBL" id="GAA6168724.1"/>
    </source>
</evidence>
<organism evidence="4 5">
    <name type="scientific">Sessilibacter corallicola</name>
    <dbReference type="NCBI Taxonomy" id="2904075"/>
    <lineage>
        <taxon>Bacteria</taxon>
        <taxon>Pseudomonadati</taxon>
        <taxon>Pseudomonadota</taxon>
        <taxon>Gammaproteobacteria</taxon>
        <taxon>Cellvibrionales</taxon>
        <taxon>Cellvibrionaceae</taxon>
        <taxon>Sessilibacter</taxon>
    </lineage>
</organism>
<dbReference type="Pfam" id="PF01408">
    <property type="entry name" value="GFO_IDH_MocA"/>
    <property type="match status" value="1"/>
</dbReference>
<dbReference type="RefSeq" id="WP_353303475.1">
    <property type="nucleotide sequence ID" value="NZ_BAABWN010000008.1"/>
</dbReference>
<dbReference type="Gene3D" id="3.30.360.10">
    <property type="entry name" value="Dihydrodipicolinate Reductase, domain 2"/>
    <property type="match status" value="1"/>
</dbReference>
<dbReference type="Gene3D" id="3.40.50.720">
    <property type="entry name" value="NAD(P)-binding Rossmann-like Domain"/>
    <property type="match status" value="1"/>
</dbReference>
<dbReference type="Proteomes" id="UP001465153">
    <property type="component" value="Unassembled WGS sequence"/>
</dbReference>
<dbReference type="EMBL" id="BAABWN010000008">
    <property type="protein sequence ID" value="GAA6168724.1"/>
    <property type="molecule type" value="Genomic_DNA"/>
</dbReference>
<feature type="domain" description="GFO/IDH/MocA-like oxidoreductase" evidence="3">
    <location>
        <begin position="128"/>
        <end position="253"/>
    </location>
</feature>
<dbReference type="PANTHER" id="PTHR43818:SF11">
    <property type="entry name" value="BCDNA.GH03377"/>
    <property type="match status" value="1"/>
</dbReference>
<sequence length="339" mass="37392">MVKVALIGAGKMGLSHFAIISAHPEVEVVGVCDSAAFLTSVISKQLGVKTFSDYKKMFKEASPDAVIISTPNSTHFEIAKNALELGIHVFLEKPLCLNPAEGKKLFEIASSKNLVNQVGYHNRFIGTFQEMKRLVQAGAIGDLYHMEGKAYGQVVIRPTKSAKTWRSKKSEGGGCLHDYACHVVDLMNFISDVPSKVRSAQLQSIFSADIEDAVFAQFEYKNGTTGYLEANWSDQSVRKMSTTITAYGTKGKIVTDRQELRLYLSPGHTFEGFDDGWTSKYITELQAPVNFYMRGEEYSAQLDHFIDGILGRDTSVETNFQTATATDEVIEQIAKLGKG</sequence>
<evidence type="ECO:0000313" key="5">
    <source>
        <dbReference type="Proteomes" id="UP001465153"/>
    </source>
</evidence>
<accession>A0ABQ0AAN9</accession>
<reference evidence="4 5" key="1">
    <citation type="submission" date="2024-04" db="EMBL/GenBank/DDBJ databases">
        <title>Draft genome sequence of Sessilibacter corallicola NBRC 116591.</title>
        <authorList>
            <person name="Miyakawa T."/>
            <person name="Kusuya Y."/>
            <person name="Miura T."/>
        </authorList>
    </citation>
    <scope>NUCLEOTIDE SEQUENCE [LARGE SCALE GENOMIC DNA]</scope>
    <source>
        <strain evidence="4 5">KU-00831-HH</strain>
    </source>
</reference>
<dbReference type="InterPro" id="IPR000683">
    <property type="entry name" value="Gfo/Idh/MocA-like_OxRdtase_N"/>
</dbReference>
<evidence type="ECO:0000259" key="3">
    <source>
        <dbReference type="Pfam" id="PF22725"/>
    </source>
</evidence>
<feature type="domain" description="Gfo/Idh/MocA-like oxidoreductase N-terminal" evidence="2">
    <location>
        <begin position="2"/>
        <end position="120"/>
    </location>
</feature>
<protein>
    <submittedName>
        <fullName evidence="4">Oxidoreductase</fullName>
    </submittedName>
</protein>
<dbReference type="InterPro" id="IPR055170">
    <property type="entry name" value="GFO_IDH_MocA-like_dom"/>
</dbReference>
<dbReference type="InterPro" id="IPR050463">
    <property type="entry name" value="Gfo/Idh/MocA_oxidrdct_glycsds"/>
</dbReference>
<gene>
    <name evidence="4" type="ORF">NBRC116591_25350</name>
</gene>
<evidence type="ECO:0000256" key="1">
    <source>
        <dbReference type="ARBA" id="ARBA00023002"/>
    </source>
</evidence>
<dbReference type="Pfam" id="PF22725">
    <property type="entry name" value="GFO_IDH_MocA_C3"/>
    <property type="match status" value="1"/>
</dbReference>
<dbReference type="InterPro" id="IPR036291">
    <property type="entry name" value="NAD(P)-bd_dom_sf"/>
</dbReference>
<comment type="caution">
    <text evidence="4">The sequence shown here is derived from an EMBL/GenBank/DDBJ whole genome shotgun (WGS) entry which is preliminary data.</text>
</comment>
<evidence type="ECO:0000259" key="2">
    <source>
        <dbReference type="Pfam" id="PF01408"/>
    </source>
</evidence>
<name>A0ABQ0AAN9_9GAMM</name>
<dbReference type="SUPFAM" id="SSF55347">
    <property type="entry name" value="Glyceraldehyde-3-phosphate dehydrogenase-like, C-terminal domain"/>
    <property type="match status" value="1"/>
</dbReference>
<dbReference type="PANTHER" id="PTHR43818">
    <property type="entry name" value="BCDNA.GH03377"/>
    <property type="match status" value="1"/>
</dbReference>